<feature type="region of interest" description="Disordered" evidence="1">
    <location>
        <begin position="174"/>
        <end position="197"/>
    </location>
</feature>
<evidence type="ECO:0000313" key="3">
    <source>
        <dbReference type="EMBL" id="MBN7825774.1"/>
    </source>
</evidence>
<dbReference type="Pfam" id="PF10593">
    <property type="entry name" value="Z1"/>
    <property type="match status" value="1"/>
</dbReference>
<evidence type="ECO:0000259" key="2">
    <source>
        <dbReference type="Pfam" id="PF10593"/>
    </source>
</evidence>
<dbReference type="EMBL" id="JAFKCV010000005">
    <property type="protein sequence ID" value="MBN7825774.1"/>
    <property type="molecule type" value="Genomic_DNA"/>
</dbReference>
<dbReference type="InterPro" id="IPR018310">
    <property type="entry name" value="Put_endonuclease_Z1-dom"/>
</dbReference>
<evidence type="ECO:0000256" key="1">
    <source>
        <dbReference type="SAM" id="MobiDB-lite"/>
    </source>
</evidence>
<feature type="domain" description="Putative endonuclease Z1" evidence="2">
    <location>
        <begin position="309"/>
        <end position="527"/>
    </location>
</feature>
<name>A0A939DNE0_9ALTE</name>
<accession>A0A939DNE0</accession>
<gene>
    <name evidence="3" type="ORF">J0A66_11110</name>
</gene>
<reference evidence="3" key="1">
    <citation type="submission" date="2021-03" db="EMBL/GenBank/DDBJ databases">
        <title>novel species isolated from a fishpond in China.</title>
        <authorList>
            <person name="Lu H."/>
            <person name="Cai Z."/>
        </authorList>
    </citation>
    <scope>NUCLEOTIDE SEQUENCE</scope>
    <source>
        <strain evidence="3">JCM 30855</strain>
    </source>
</reference>
<keyword evidence="4" id="KW-1185">Reference proteome</keyword>
<evidence type="ECO:0000313" key="4">
    <source>
        <dbReference type="Proteomes" id="UP000664654"/>
    </source>
</evidence>
<dbReference type="AlphaFoldDB" id="A0A939DNE0"/>
<organism evidence="3 4">
    <name type="scientific">Bowmanella dokdonensis</name>
    <dbReference type="NCBI Taxonomy" id="751969"/>
    <lineage>
        <taxon>Bacteria</taxon>
        <taxon>Pseudomonadati</taxon>
        <taxon>Pseudomonadota</taxon>
        <taxon>Gammaproteobacteria</taxon>
        <taxon>Alteromonadales</taxon>
        <taxon>Alteromonadaceae</taxon>
        <taxon>Bowmanella</taxon>
    </lineage>
</organism>
<dbReference type="Proteomes" id="UP000664654">
    <property type="component" value="Unassembled WGS sequence"/>
</dbReference>
<proteinExistence type="predicted"/>
<protein>
    <submittedName>
        <fullName evidence="3">Z1 domain-containing protein</fullName>
    </submittedName>
</protein>
<sequence>MLYADQKWESQQVDSVAAESLRVLRHIPDPQQNAPFQGRGLVVGYVQSGKTANYTAVAARAADAGYRLVIVLSGIHDSLRSQTQNRLERELTGHQAGNSLVAEYSSEWSLLTTPTEDFRAQDEGILQLPGSFLAVVKKNVAILQKLDRWLESASNYLDEMAVLIIDDEADQASINTKGNRPLDPAIGDGDDDDENLAPSRTNALIRSILTRMKKAAYIAYTATPFANILVNPEATDRRVGIDLFPKDFVIQLPRPKGYTGTEELFGATAREREVLRIVPGEDVTALRGSRRRRKAEIVLGIASDTIPDSLTNALISFCLAGGIRILRGFAGKPHTMLVHVSQKTDDQRRIAEAIREQFDLWREAERQGQRLDMIFGPAWENMKAGIEAPAGDSVILEAACIVLRELMVLELNSVTGENLEYEEKPGRHIVAVGGNRLSRGLTLEGLTISYFLRTASMCDTLLQMARWYGFRRGYEDLIRIWTTDGIARWFSELALVEQSLRDSIIALSRAGRRPDQMAIRLRAHSDLLLTARNKSGTAQTQQDSWSGEHPQTVLLPLSEPSKLQANLALTDRFIAGVSPVPCKGGLMARDITPETITDFLRGYQIHEDIVVFRNNLLADWIMERAIAGELIDWSVFVASPDSRRIIPLGGKEVGLVRRTRVSSESIGILTDPAHEGVDLPNGPDAYKRDGGSYDAGAMRAARPSTQGLLIIYPLDPDHLGVPETEAVIALALSLPQTSDAGTAWIVNNMVSND</sequence>
<comment type="caution">
    <text evidence="3">The sequence shown here is derived from an EMBL/GenBank/DDBJ whole genome shotgun (WGS) entry which is preliminary data.</text>
</comment>
<dbReference type="RefSeq" id="WP_206573884.1">
    <property type="nucleotide sequence ID" value="NZ_JAFKCV010000005.1"/>
</dbReference>